<keyword evidence="1" id="KW-0240">DNA-directed RNA polymerase</keyword>
<accession>A0A1T5LW86</accession>
<dbReference type="AlphaFoldDB" id="A0A1T5LW86"/>
<dbReference type="InterPro" id="IPR013324">
    <property type="entry name" value="RNA_pol_sigma_r3/r4-like"/>
</dbReference>
<sequence>MKDYTLIAGGKRISVSEKVYREYYKHYEHERYIEKVSSKKNLSFNALKEQGYPIENKMLDKQISLSEEVITKIMIEKMLKSIGQLNTYEKMIIEELFFNDKSERKLAKELSISQSTLSYRKKKLLEKLKKIIKE</sequence>
<gene>
    <name evidence="1" type="ORF">SAMN02194393_03370</name>
</gene>
<keyword evidence="2" id="KW-1185">Reference proteome</keyword>
<dbReference type="GO" id="GO:0000428">
    <property type="term" value="C:DNA-directed RNA polymerase complex"/>
    <property type="evidence" value="ECO:0007669"/>
    <property type="project" value="UniProtKB-KW"/>
</dbReference>
<evidence type="ECO:0000313" key="2">
    <source>
        <dbReference type="Proteomes" id="UP000190285"/>
    </source>
</evidence>
<name>A0A1T5LW86_9FIRM</name>
<dbReference type="Proteomes" id="UP000190285">
    <property type="component" value="Unassembled WGS sequence"/>
</dbReference>
<dbReference type="STRING" id="36842.SAMN02194393_03370"/>
<protein>
    <submittedName>
        <fullName evidence="1">DNA-directed RNA polymerase specialized sigma subunit</fullName>
    </submittedName>
</protein>
<dbReference type="Gene3D" id="1.20.140.160">
    <property type="match status" value="1"/>
</dbReference>
<dbReference type="SUPFAM" id="SSF88659">
    <property type="entry name" value="Sigma3 and sigma4 domains of RNA polymerase sigma factors"/>
    <property type="match status" value="1"/>
</dbReference>
<dbReference type="RefSeq" id="WP_079493188.1">
    <property type="nucleotide sequence ID" value="NZ_FUZT01000008.1"/>
</dbReference>
<organism evidence="1 2">
    <name type="scientific">Maledivibacter halophilus</name>
    <dbReference type="NCBI Taxonomy" id="36842"/>
    <lineage>
        <taxon>Bacteria</taxon>
        <taxon>Bacillati</taxon>
        <taxon>Bacillota</taxon>
        <taxon>Clostridia</taxon>
        <taxon>Peptostreptococcales</taxon>
        <taxon>Caminicellaceae</taxon>
        <taxon>Maledivibacter</taxon>
    </lineage>
</organism>
<evidence type="ECO:0000313" key="1">
    <source>
        <dbReference type="EMBL" id="SKC79838.1"/>
    </source>
</evidence>
<proteinExistence type="predicted"/>
<keyword evidence="1" id="KW-0804">Transcription</keyword>
<dbReference type="EMBL" id="FUZT01000008">
    <property type="protein sequence ID" value="SKC79838.1"/>
    <property type="molecule type" value="Genomic_DNA"/>
</dbReference>
<reference evidence="1 2" key="1">
    <citation type="submission" date="2017-02" db="EMBL/GenBank/DDBJ databases">
        <authorList>
            <person name="Peterson S.W."/>
        </authorList>
    </citation>
    <scope>NUCLEOTIDE SEQUENCE [LARGE SCALE GENOMIC DNA]</scope>
    <source>
        <strain evidence="1 2">M1</strain>
    </source>
</reference>